<dbReference type="EMBL" id="AXCJ01000008">
    <property type="protein sequence ID" value="ETO91144.1"/>
    <property type="molecule type" value="Genomic_DNA"/>
</dbReference>
<feature type="domain" description="Fungal lipase-type" evidence="2">
    <location>
        <begin position="136"/>
        <end position="185"/>
    </location>
</feature>
<sequence>MLSCTIFLPLTIICALTNILFPSFFPNIIRKSKILGNINAHNLSQIKSIHKDSNNITSLYNITSEKKEDIYYMLKHPENASDEIIILYIPGLSGQANQNKYHHDYKYSKMLSQKTCHPIAFLLGINNNHNGLYIPEYNNAYVQLFQDLQKRYSNKPIVILGHSLGGAVSTKVAKELLIHNNQTPIKLLLYNSYANIKYAYIELTYHIIMIPVHASIKQYRNNIRKQPWIIIFALPLLFLVPLIIVLEILSISIGFILISTINNKLHRFLDYDTRKNLQYIQDNFPNSNVQVISYNRTNDIFAKNNQPIQDIIENHPCIIHDLKPPSADISSTELHTMKHITPLINDSITKICNDPENIIPSTI</sequence>
<evidence type="ECO:0000313" key="3">
    <source>
        <dbReference type="EMBL" id="ETO91144.1"/>
    </source>
</evidence>
<protein>
    <recommendedName>
        <fullName evidence="2">Fungal lipase-type domain-containing protein</fullName>
    </recommendedName>
</protein>
<name>W2UYY7_9RICK</name>
<gene>
    <name evidence="3" type="ORF">P857_631</name>
</gene>
<keyword evidence="4" id="KW-1185">Reference proteome</keyword>
<accession>W2UYY7</accession>
<dbReference type="Gene3D" id="3.40.50.1820">
    <property type="entry name" value="alpha/beta hydrolase"/>
    <property type="match status" value="1"/>
</dbReference>
<feature type="transmembrane region" description="Helical" evidence="1">
    <location>
        <begin position="228"/>
        <end position="258"/>
    </location>
</feature>
<dbReference type="InterPro" id="IPR002921">
    <property type="entry name" value="Fungal_lipase-type"/>
</dbReference>
<proteinExistence type="predicted"/>
<organism evidence="3 4">
    <name type="scientific">Candidatus Xenolissoclinum pacificiensis L6</name>
    <dbReference type="NCBI Taxonomy" id="1401685"/>
    <lineage>
        <taxon>Bacteria</taxon>
        <taxon>Pseudomonadati</taxon>
        <taxon>Pseudomonadota</taxon>
        <taxon>Alphaproteobacteria</taxon>
        <taxon>Rickettsiales</taxon>
        <taxon>Anaplasmataceae</taxon>
        <taxon>Candidatus Xenolissoclinum</taxon>
    </lineage>
</organism>
<evidence type="ECO:0000259" key="2">
    <source>
        <dbReference type="Pfam" id="PF01764"/>
    </source>
</evidence>
<feature type="transmembrane region" description="Helical" evidence="1">
    <location>
        <begin position="6"/>
        <end position="25"/>
    </location>
</feature>
<keyword evidence="1" id="KW-0472">Membrane</keyword>
<dbReference type="Pfam" id="PF01764">
    <property type="entry name" value="Lipase_3"/>
    <property type="match status" value="1"/>
</dbReference>
<reference evidence="3 4" key="1">
    <citation type="journal article" date="2013" name="PLoS ONE">
        <title>Bacterial endosymbiosis in a chordate host: long-term co-evolution and conservation of secondary metabolism.</title>
        <authorList>
            <person name="Kwan J.C."/>
            <person name="Schmidt E.W."/>
        </authorList>
    </citation>
    <scope>NUCLEOTIDE SEQUENCE [LARGE SCALE GENOMIC DNA]</scope>
    <source>
        <strain evidence="4">L6</strain>
    </source>
</reference>
<dbReference type="InterPro" id="IPR029058">
    <property type="entry name" value="AB_hydrolase_fold"/>
</dbReference>
<dbReference type="Proteomes" id="UP000018951">
    <property type="component" value="Unassembled WGS sequence"/>
</dbReference>
<comment type="caution">
    <text evidence="3">The sequence shown here is derived from an EMBL/GenBank/DDBJ whole genome shotgun (WGS) entry which is preliminary data.</text>
</comment>
<dbReference type="SUPFAM" id="SSF53474">
    <property type="entry name" value="alpha/beta-Hydrolases"/>
    <property type="match status" value="1"/>
</dbReference>
<evidence type="ECO:0000313" key="4">
    <source>
        <dbReference type="Proteomes" id="UP000018951"/>
    </source>
</evidence>
<dbReference type="GO" id="GO:0006629">
    <property type="term" value="P:lipid metabolic process"/>
    <property type="evidence" value="ECO:0007669"/>
    <property type="project" value="InterPro"/>
</dbReference>
<keyword evidence="1" id="KW-0812">Transmembrane</keyword>
<evidence type="ECO:0000256" key="1">
    <source>
        <dbReference type="SAM" id="Phobius"/>
    </source>
</evidence>
<keyword evidence="1" id="KW-1133">Transmembrane helix</keyword>
<dbReference type="AlphaFoldDB" id="W2UYY7"/>